<keyword evidence="3" id="KW-1185">Reference proteome</keyword>
<dbReference type="RefSeq" id="WP_326565584.1">
    <property type="nucleotide sequence ID" value="NZ_CP142149.1"/>
</dbReference>
<feature type="region of interest" description="Disordered" evidence="1">
    <location>
        <begin position="152"/>
        <end position="222"/>
    </location>
</feature>
<sequence length="287" mass="31079">MDFDTVADDLYAGEPASFVASRTAAAKEAKQAGDAELARRIQALRKPTTAAFFVNRLARDGSGALSELAELGDRLREAHAGLAGDQLRELAQRRATLVRTVLHDAPGLSDSVAREVEETLETMVADPDVAALVLAGRLTSVAHQDVDQWLSLPAGSGSRSGAGAGSRKAPPKKPVAVKDNARRKPDKAAAEKSEKDRERERLAREEWQRKASAATRERAEASRMLVRTERIAEQADARVTELRERLADAEERATHAAADLSTARAAFDKADDAVREFTHHSTSASRR</sequence>
<proteinExistence type="predicted"/>
<dbReference type="Proteomes" id="UP001330812">
    <property type="component" value="Chromosome"/>
</dbReference>
<dbReference type="EMBL" id="CP142149">
    <property type="protein sequence ID" value="WSE26602.1"/>
    <property type="molecule type" value="Genomic_DNA"/>
</dbReference>
<gene>
    <name evidence="2" type="ORF">VSH64_27380</name>
</gene>
<accession>A0ABZ1HWK1</accession>
<evidence type="ECO:0000313" key="3">
    <source>
        <dbReference type="Proteomes" id="UP001330812"/>
    </source>
</evidence>
<name>A0ABZ1HWK1_9PSEU</name>
<protein>
    <recommendedName>
        <fullName evidence="4">Transposase</fullName>
    </recommendedName>
</protein>
<organism evidence="2 3">
    <name type="scientific">Amycolatopsis rhabdoformis</name>
    <dbReference type="NCBI Taxonomy" id="1448059"/>
    <lineage>
        <taxon>Bacteria</taxon>
        <taxon>Bacillati</taxon>
        <taxon>Actinomycetota</taxon>
        <taxon>Actinomycetes</taxon>
        <taxon>Pseudonocardiales</taxon>
        <taxon>Pseudonocardiaceae</taxon>
        <taxon>Amycolatopsis</taxon>
    </lineage>
</organism>
<evidence type="ECO:0000313" key="2">
    <source>
        <dbReference type="EMBL" id="WSE26602.1"/>
    </source>
</evidence>
<evidence type="ECO:0008006" key="4">
    <source>
        <dbReference type="Google" id="ProtNLM"/>
    </source>
</evidence>
<feature type="compositionally biased region" description="Basic and acidic residues" evidence="1">
    <location>
        <begin position="179"/>
        <end position="222"/>
    </location>
</feature>
<reference evidence="2 3" key="1">
    <citation type="journal article" date="2015" name="Int. J. Syst. Evol. Microbiol.">
        <title>Amycolatopsis rhabdoformis sp. nov., an actinomycete isolated from a tropical forest soil.</title>
        <authorList>
            <person name="Souza W.R."/>
            <person name="Silva R.E."/>
            <person name="Goodfellow M."/>
            <person name="Busarakam K."/>
            <person name="Figueiro F.S."/>
            <person name="Ferreira D."/>
            <person name="Rodrigues-Filho E."/>
            <person name="Moraes L.A.B."/>
            <person name="Zucchi T.D."/>
        </authorList>
    </citation>
    <scope>NUCLEOTIDE SEQUENCE [LARGE SCALE GENOMIC DNA]</scope>
    <source>
        <strain evidence="2 3">NCIMB 14900</strain>
    </source>
</reference>
<evidence type="ECO:0000256" key="1">
    <source>
        <dbReference type="SAM" id="MobiDB-lite"/>
    </source>
</evidence>